<evidence type="ECO:0000256" key="4">
    <source>
        <dbReference type="ARBA" id="ARBA00022512"/>
    </source>
</evidence>
<evidence type="ECO:0000313" key="18">
    <source>
        <dbReference type="Proteomes" id="UP000598350"/>
    </source>
</evidence>
<dbReference type="PANTHER" id="PTHR16631:SF17">
    <property type="entry name" value="GLUCAN ENDO-1,3-BETA-GLUCOSIDASE BTGC"/>
    <property type="match status" value="1"/>
</dbReference>
<dbReference type="InterPro" id="IPR000490">
    <property type="entry name" value="Glyco_hydro_17"/>
</dbReference>
<dbReference type="Pfam" id="PF00332">
    <property type="entry name" value="Glyco_hydro_17"/>
    <property type="match status" value="1"/>
</dbReference>
<proteinExistence type="predicted"/>
<dbReference type="PANTHER" id="PTHR16631">
    <property type="entry name" value="GLUCAN 1,3-BETA-GLUCOSIDASE"/>
    <property type="match status" value="1"/>
</dbReference>
<keyword evidence="8" id="KW-0472">Membrane</keyword>
<evidence type="ECO:0000256" key="8">
    <source>
        <dbReference type="ARBA" id="ARBA00023136"/>
    </source>
</evidence>
<keyword evidence="11" id="KW-0961">Cell wall biogenesis/degradation</keyword>
<keyword evidence="3" id="KW-1003">Cell membrane</keyword>
<evidence type="ECO:0000256" key="3">
    <source>
        <dbReference type="ARBA" id="ARBA00022475"/>
    </source>
</evidence>
<reference evidence="17 18" key="1">
    <citation type="submission" date="2020-05" db="EMBL/GenBank/DDBJ databases">
        <title>The draft genome sequence of Maribacter arenosus CAU 1321.</title>
        <authorList>
            <person name="Mu L."/>
        </authorList>
    </citation>
    <scope>NUCLEOTIDE SEQUENCE [LARGE SCALE GENOMIC DNA]</scope>
    <source>
        <strain evidence="17 18">CAU 1321</strain>
    </source>
</reference>
<comment type="subcellular location">
    <subcellularLocation>
        <location evidence="2">Cell membrane</location>
    </subcellularLocation>
    <subcellularLocation>
        <location evidence="1">Secreted</location>
        <location evidence="1">Cell wall</location>
    </subcellularLocation>
</comment>
<gene>
    <name evidence="17" type="ORF">HPE63_04840</name>
</gene>
<keyword evidence="18" id="KW-1185">Reference proteome</keyword>
<evidence type="ECO:0000256" key="1">
    <source>
        <dbReference type="ARBA" id="ARBA00004191"/>
    </source>
</evidence>
<sequence length="432" mass="48771">MKKHLKTTMVLLSMIFSFSCKNEPNKESNPDTVKEQVSLSAKDILGNPDYLAMSYGGYRHVDHDIEPAIEQLKEDLGILAAMGIKILRTYKVHLPQATNLIKAISELKQDDPNFEMYVMLGAWIDCKNAWTDMEPDHEKESEANANQILVAAYLANQYPDIVKVIAVGNEAMVRWAATYYVQPSVILKWVNYLQDLKKEGKLPKDLWITSSDDFSSWGGGDASYHTEDLEKLVSAVDFISMHTYPYHNTHYNPKFWGVPENESKLSDIKKIDAAMLRALDFAKAQYDSVSNYVASLGIKKPIHIGETGWATVSDGFYGPSGSRATDEYKEALYYKHIRKWTNEAGISCFYFEAFNEPWKDADNKMGSENHFGLFTVDGKAKYALWDAVDNGVFEGLTRNGNTIAKTFDGDKDTLMKDVEVPPTAKEIAEKQK</sequence>
<evidence type="ECO:0000313" key="17">
    <source>
        <dbReference type="EMBL" id="MBD0849989.1"/>
    </source>
</evidence>
<dbReference type="InterPro" id="IPR050732">
    <property type="entry name" value="Beta-glucan_modifiers"/>
</dbReference>
<evidence type="ECO:0000256" key="5">
    <source>
        <dbReference type="ARBA" id="ARBA00022525"/>
    </source>
</evidence>
<keyword evidence="7 17" id="KW-0378">Hydrolase</keyword>
<evidence type="ECO:0000256" key="9">
    <source>
        <dbReference type="ARBA" id="ARBA00023180"/>
    </source>
</evidence>
<evidence type="ECO:0000256" key="6">
    <source>
        <dbReference type="ARBA" id="ARBA00022729"/>
    </source>
</evidence>
<comment type="function">
    <text evidence="13">Glucanases play a role in cell expansion during growth, in cell-cell fusion during mating, and in spore release during sporulation. This enzyme may be involved in beta-glucan degradation. Active on laminarin and lichenan.</text>
</comment>
<dbReference type="RefSeq" id="WP_188313084.1">
    <property type="nucleotide sequence ID" value="NZ_JABTCG010000001.1"/>
</dbReference>
<keyword evidence="6 16" id="KW-0732">Signal</keyword>
<evidence type="ECO:0000256" key="2">
    <source>
        <dbReference type="ARBA" id="ARBA00004236"/>
    </source>
</evidence>
<keyword evidence="5" id="KW-0964">Secreted</keyword>
<evidence type="ECO:0000256" key="15">
    <source>
        <dbReference type="ARBA" id="ARBA00043078"/>
    </source>
</evidence>
<keyword evidence="9" id="KW-0325">Glycoprotein</keyword>
<evidence type="ECO:0000256" key="7">
    <source>
        <dbReference type="ARBA" id="ARBA00022801"/>
    </source>
</evidence>
<evidence type="ECO:0000256" key="10">
    <source>
        <dbReference type="ARBA" id="ARBA00023277"/>
    </source>
</evidence>
<organism evidence="17 18">
    <name type="scientific">Maribacter arenosus</name>
    <dbReference type="NCBI Taxonomy" id="1854708"/>
    <lineage>
        <taxon>Bacteria</taxon>
        <taxon>Pseudomonadati</taxon>
        <taxon>Bacteroidota</taxon>
        <taxon>Flavobacteriia</taxon>
        <taxon>Flavobacteriales</taxon>
        <taxon>Flavobacteriaceae</taxon>
        <taxon>Maribacter</taxon>
    </lineage>
</organism>
<keyword evidence="12" id="KW-0624">Polysaccharide degradation</keyword>
<dbReference type="SUPFAM" id="SSF51445">
    <property type="entry name" value="(Trans)glycosidases"/>
    <property type="match status" value="1"/>
</dbReference>
<evidence type="ECO:0000256" key="16">
    <source>
        <dbReference type="SAM" id="SignalP"/>
    </source>
</evidence>
<evidence type="ECO:0000256" key="11">
    <source>
        <dbReference type="ARBA" id="ARBA00023316"/>
    </source>
</evidence>
<dbReference type="GO" id="GO:0016787">
    <property type="term" value="F:hydrolase activity"/>
    <property type="evidence" value="ECO:0007669"/>
    <property type="project" value="UniProtKB-KW"/>
</dbReference>
<comment type="caution">
    <text evidence="17">The sequence shown here is derived from an EMBL/GenBank/DDBJ whole genome shotgun (WGS) entry which is preliminary data.</text>
</comment>
<keyword evidence="4" id="KW-0134">Cell wall</keyword>
<evidence type="ECO:0000256" key="14">
    <source>
        <dbReference type="ARBA" id="ARBA00042373"/>
    </source>
</evidence>
<dbReference type="PROSITE" id="PS51257">
    <property type="entry name" value="PROKAR_LIPOPROTEIN"/>
    <property type="match status" value="1"/>
</dbReference>
<dbReference type="Proteomes" id="UP000598350">
    <property type="component" value="Unassembled WGS sequence"/>
</dbReference>
<evidence type="ECO:0000256" key="13">
    <source>
        <dbReference type="ARBA" id="ARBA00037649"/>
    </source>
</evidence>
<evidence type="ECO:0000256" key="12">
    <source>
        <dbReference type="ARBA" id="ARBA00023326"/>
    </source>
</evidence>
<feature type="chain" id="PRO_5046816012" description="Endo-1,3-beta-glucanase btgC" evidence="16">
    <location>
        <begin position="23"/>
        <end position="432"/>
    </location>
</feature>
<feature type="signal peptide" evidence="16">
    <location>
        <begin position="1"/>
        <end position="22"/>
    </location>
</feature>
<dbReference type="InterPro" id="IPR017853">
    <property type="entry name" value="GH"/>
</dbReference>
<keyword evidence="10" id="KW-0119">Carbohydrate metabolism</keyword>
<protein>
    <recommendedName>
        <fullName evidence="15">Endo-1,3-beta-glucanase btgC</fullName>
    </recommendedName>
    <alternativeName>
        <fullName evidence="14">Laminarinase btgC</fullName>
    </alternativeName>
</protein>
<dbReference type="EMBL" id="JABTCG010000001">
    <property type="protein sequence ID" value="MBD0849989.1"/>
    <property type="molecule type" value="Genomic_DNA"/>
</dbReference>
<dbReference type="Gene3D" id="3.20.20.80">
    <property type="entry name" value="Glycosidases"/>
    <property type="match status" value="1"/>
</dbReference>
<name>A0ABR7VD46_9FLAO</name>
<accession>A0ABR7VD46</accession>